<dbReference type="GO" id="GO:0005737">
    <property type="term" value="C:cytoplasm"/>
    <property type="evidence" value="ECO:0007669"/>
    <property type="project" value="TreeGrafter"/>
</dbReference>
<dbReference type="InterPro" id="IPR001478">
    <property type="entry name" value="PDZ"/>
</dbReference>
<name>A0A7R8YXP7_HERIL</name>
<dbReference type="CDD" id="cd06732">
    <property type="entry name" value="PDZ2_MAGI-1_3-like"/>
    <property type="match status" value="1"/>
</dbReference>
<dbReference type="PROSITE" id="PS01159">
    <property type="entry name" value="WW_DOMAIN_1"/>
    <property type="match status" value="1"/>
</dbReference>
<dbReference type="AlphaFoldDB" id="A0A7R8YXP7"/>
<gene>
    <name evidence="5" type="ORF">HERILL_LOCUS10779</name>
</gene>
<evidence type="ECO:0008006" key="7">
    <source>
        <dbReference type="Google" id="ProtNLM"/>
    </source>
</evidence>
<evidence type="ECO:0000256" key="1">
    <source>
        <dbReference type="ARBA" id="ARBA00022737"/>
    </source>
</evidence>
<feature type="domain" description="PDZ" evidence="4">
    <location>
        <begin position="940"/>
        <end position="1023"/>
    </location>
</feature>
<protein>
    <recommendedName>
        <fullName evidence="7">Membrane-associated guanylate kinase, WW and PDZ domain-containing protein 1</fullName>
    </recommendedName>
</protein>
<feature type="domain" description="PDZ" evidence="4">
    <location>
        <begin position="257"/>
        <end position="327"/>
    </location>
</feature>
<dbReference type="SMART" id="SM00456">
    <property type="entry name" value="WW"/>
    <property type="match status" value="2"/>
</dbReference>
<evidence type="ECO:0000313" key="5">
    <source>
        <dbReference type="EMBL" id="CAD7088127.1"/>
    </source>
</evidence>
<feature type="domain" description="PDZ" evidence="4">
    <location>
        <begin position="842"/>
        <end position="912"/>
    </location>
</feature>
<feature type="region of interest" description="Disordered" evidence="2">
    <location>
        <begin position="396"/>
        <end position="425"/>
    </location>
</feature>
<feature type="domain" description="PDZ" evidence="4">
    <location>
        <begin position="440"/>
        <end position="516"/>
    </location>
</feature>
<feature type="compositionally biased region" description="Polar residues" evidence="2">
    <location>
        <begin position="63"/>
        <end position="76"/>
    </location>
</feature>
<accession>A0A7R8YXP7</accession>
<proteinExistence type="predicted"/>
<dbReference type="InterPro" id="IPR001202">
    <property type="entry name" value="WW_dom"/>
</dbReference>
<dbReference type="InterPro" id="IPR036020">
    <property type="entry name" value="WW_dom_sf"/>
</dbReference>
<organism evidence="5 6">
    <name type="scientific">Hermetia illucens</name>
    <name type="common">Black soldier fly</name>
    <dbReference type="NCBI Taxonomy" id="343691"/>
    <lineage>
        <taxon>Eukaryota</taxon>
        <taxon>Metazoa</taxon>
        <taxon>Ecdysozoa</taxon>
        <taxon>Arthropoda</taxon>
        <taxon>Hexapoda</taxon>
        <taxon>Insecta</taxon>
        <taxon>Pterygota</taxon>
        <taxon>Neoptera</taxon>
        <taxon>Endopterygota</taxon>
        <taxon>Diptera</taxon>
        <taxon>Brachycera</taxon>
        <taxon>Stratiomyomorpha</taxon>
        <taxon>Stratiomyidae</taxon>
        <taxon>Hermetiinae</taxon>
        <taxon>Hermetia</taxon>
    </lineage>
</organism>
<dbReference type="FunFam" id="2.20.70.10:FF:000001">
    <property type="entry name" value="Membrane-associated guanylate kinase, WW and PDZ domain-containing protein 1"/>
    <property type="match status" value="1"/>
</dbReference>
<dbReference type="CDD" id="cd06734">
    <property type="entry name" value="PDZ4_MAGI-1_3-like"/>
    <property type="match status" value="1"/>
</dbReference>
<dbReference type="OrthoDB" id="66881at2759"/>
<feature type="region of interest" description="Disordered" evidence="2">
    <location>
        <begin position="1024"/>
        <end position="1045"/>
    </location>
</feature>
<evidence type="ECO:0000256" key="2">
    <source>
        <dbReference type="SAM" id="MobiDB-lite"/>
    </source>
</evidence>
<feature type="compositionally biased region" description="Low complexity" evidence="2">
    <location>
        <begin position="1026"/>
        <end position="1040"/>
    </location>
</feature>
<dbReference type="Pfam" id="PF00397">
    <property type="entry name" value="WW"/>
    <property type="match status" value="2"/>
</dbReference>
<dbReference type="OMA" id="NDHRIAT"/>
<dbReference type="SUPFAM" id="SSF50156">
    <property type="entry name" value="PDZ domain-like"/>
    <property type="match status" value="4"/>
</dbReference>
<dbReference type="PROSITE" id="PS50020">
    <property type="entry name" value="WW_DOMAIN_2"/>
    <property type="match status" value="2"/>
</dbReference>
<reference evidence="5 6" key="1">
    <citation type="submission" date="2020-11" db="EMBL/GenBank/DDBJ databases">
        <authorList>
            <person name="Wallbank WR R."/>
            <person name="Pardo Diaz C."/>
            <person name="Kozak K."/>
            <person name="Martin S."/>
            <person name="Jiggins C."/>
            <person name="Moest M."/>
            <person name="Warren A I."/>
            <person name="Generalovic N T."/>
            <person name="Byers J.R.P. K."/>
            <person name="Montejo-Kovacevich G."/>
            <person name="Yen C E."/>
        </authorList>
    </citation>
    <scope>NUCLEOTIDE SEQUENCE [LARGE SCALE GENOMIC DNA]</scope>
</reference>
<dbReference type="GO" id="GO:0007165">
    <property type="term" value="P:signal transduction"/>
    <property type="evidence" value="ECO:0007669"/>
    <property type="project" value="TreeGrafter"/>
</dbReference>
<dbReference type="CDD" id="cd06731">
    <property type="entry name" value="PDZ1_MAGI-1_3-like"/>
    <property type="match status" value="1"/>
</dbReference>
<dbReference type="InterPro" id="IPR036034">
    <property type="entry name" value="PDZ_sf"/>
</dbReference>
<sequence>MENDSKLKLDVKNSSSDGLLATAAAIGSTSAAAVASPPSSQANGNAINAQISGNHHQVPNLGSLKSETSSNASVNGSIKKCSPATVLMNSREDVTSLGGGSSVNSQTMSHGNHSKHSKDSYPHMFNGLPPMRQTDDENDGLGPLPLKWEKAYTENGELYFIDHNTGTSHWLDPRLSKFQKKSLEECSDDELPYGWEKIHDPQYGTYFIDHVNRRTQYENPVLEAKRRAERNRNETPKQTLPYQFTKNPAEMCGERITTTLLKSSRGLGITIVGGDDNIEEFLQIKSIVPNGPAWLDGKLQTGDILVYVNDTCVLGFTHHEMVNVFQSILPGETVTLEVCRGYPLPFDPNDPNTEVVTTIAVDGINSDPEKARILMDLNMDGNYNFLDLSDSTGAVGGGDNNTLGQKNPLSKIQSGNGGTDQHDSYNNDDILMYKKPEILNISIIKGVMGFGFTIADSAYGQKVKKILDRNCCKNLQEGDILLEINNTSVKHMSHSEVVQVLKDCPKTQETVLKVQRGNYFTGGINGSGRAAKVRKSGGMGSKEVSGSGLYRSKTPTADLYSTQAKEVLPIRPKTPLVDTRRARAKTPNTDLNEEVEAVTNSLAKNDDNKSIAADAKSNNSLNELDSINNEIPYMDPLPNIVTSLSERLAEASMLQDNHNNIYQNSRDPLSVTSNRPHYENQVGSGSDYNYHSPYGNGNNGTSYNNSSLYSPPPPMPLMAAPVPTYHQDTCYCYECCQDYNSRYQMEYHLQPTSASHQAPSNSIYHQQYPPMMPPLQNGRATQKRVNEYIIDRRKAGFSPLENHSANVLPNPNFPQAYWKYGTTPTTGLVQPVSTEDEYTLSEVTLERQALGFGFRIVGGTEEGSQVTVGHIVPGGSADGDPRIATGDEILSIDGVNVINASHHKVVSLMGEAALRGQVKMILRRRIRNPPPVRSIRYPYDVIVSRNENEGFGFVIISSSNQYYGSTIGKLIPGSPAERCGDLKVGDRIIAVNRIEITGMSHGDVVNLIKDSGLHVRLTIGSPKDIPPLVQQSQPSPVSAPMGTAPKPSAVESAYFDRTQLVQHPQL</sequence>
<feature type="region of interest" description="Disordered" evidence="2">
    <location>
        <begin position="530"/>
        <end position="550"/>
    </location>
</feature>
<evidence type="ECO:0000313" key="6">
    <source>
        <dbReference type="Proteomes" id="UP000594454"/>
    </source>
</evidence>
<dbReference type="PANTHER" id="PTHR10316:SF40">
    <property type="entry name" value="LD27118P"/>
    <property type="match status" value="1"/>
</dbReference>
<evidence type="ECO:0000259" key="4">
    <source>
        <dbReference type="PROSITE" id="PS50106"/>
    </source>
</evidence>
<dbReference type="PROSITE" id="PS50106">
    <property type="entry name" value="PDZ"/>
    <property type="match status" value="4"/>
</dbReference>
<dbReference type="FunFam" id="2.30.42.10:FF:000232">
    <property type="entry name" value="Uncharacterized protein, isoform A"/>
    <property type="match status" value="1"/>
</dbReference>
<dbReference type="FunFam" id="2.30.42.10:FF:000005">
    <property type="entry name" value="Membrane associated guanylate kinase, WW and PDZ domain containing 1"/>
    <property type="match status" value="1"/>
</dbReference>
<feature type="domain" description="WW" evidence="3">
    <location>
        <begin position="142"/>
        <end position="175"/>
    </location>
</feature>
<feature type="region of interest" description="Disordered" evidence="2">
    <location>
        <begin position="53"/>
        <end position="77"/>
    </location>
</feature>
<feature type="compositionally biased region" description="Polar residues" evidence="2">
    <location>
        <begin position="660"/>
        <end position="689"/>
    </location>
</feature>
<dbReference type="Gene3D" id="2.30.42.10">
    <property type="match status" value="4"/>
</dbReference>
<dbReference type="Pfam" id="PF00595">
    <property type="entry name" value="PDZ"/>
    <property type="match status" value="4"/>
</dbReference>
<dbReference type="Gene3D" id="2.20.70.10">
    <property type="match status" value="2"/>
</dbReference>
<dbReference type="PANTHER" id="PTHR10316">
    <property type="entry name" value="MEMBRANE ASSOCIATED GUANYLATE KINASE-RELATED"/>
    <property type="match status" value="1"/>
</dbReference>
<dbReference type="InParanoid" id="A0A7R8YXP7"/>
<feature type="compositionally biased region" description="Low complexity" evidence="2">
    <location>
        <begin position="692"/>
        <end position="708"/>
    </location>
</feature>
<dbReference type="EMBL" id="LR899012">
    <property type="protein sequence ID" value="CAD7088127.1"/>
    <property type="molecule type" value="Genomic_DNA"/>
</dbReference>
<dbReference type="FunCoup" id="A0A7R8YXP7">
    <property type="interactions" value="679"/>
</dbReference>
<feature type="domain" description="WW" evidence="3">
    <location>
        <begin position="189"/>
        <end position="222"/>
    </location>
</feature>
<feature type="compositionally biased region" description="Polar residues" evidence="2">
    <location>
        <begin position="400"/>
        <end position="414"/>
    </location>
</feature>
<dbReference type="FunFam" id="2.30.42.10:FF:000144">
    <property type="entry name" value="Membrane associated guanylate kinase, WW and PDZ domain containing 2"/>
    <property type="match status" value="1"/>
</dbReference>
<feature type="region of interest" description="Disordered" evidence="2">
    <location>
        <begin position="660"/>
        <end position="708"/>
    </location>
</feature>
<keyword evidence="1" id="KW-0677">Repeat</keyword>
<feature type="region of interest" description="Disordered" evidence="2">
    <location>
        <begin position="93"/>
        <end position="123"/>
    </location>
</feature>
<evidence type="ECO:0000259" key="3">
    <source>
        <dbReference type="PROSITE" id="PS50020"/>
    </source>
</evidence>
<dbReference type="Proteomes" id="UP000594454">
    <property type="component" value="Chromosome 4"/>
</dbReference>
<dbReference type="CDD" id="cd00201">
    <property type="entry name" value="WW"/>
    <property type="match status" value="2"/>
</dbReference>
<keyword evidence="6" id="KW-1185">Reference proteome</keyword>
<feature type="compositionally biased region" description="Polar residues" evidence="2">
    <location>
        <begin position="102"/>
        <end position="111"/>
    </location>
</feature>
<dbReference type="SUPFAM" id="SSF51045">
    <property type="entry name" value="WW domain"/>
    <property type="match status" value="2"/>
</dbReference>
<dbReference type="CDD" id="cd06733">
    <property type="entry name" value="PDZ3_MAGI-1_3-like"/>
    <property type="match status" value="1"/>
</dbReference>
<dbReference type="SMART" id="SM00228">
    <property type="entry name" value="PDZ"/>
    <property type="match status" value="4"/>
</dbReference>